<dbReference type="EnsemblMetazoa" id="SMAR006074-RA">
    <property type="protein sequence ID" value="SMAR006074-PA"/>
    <property type="gene ID" value="SMAR006074"/>
</dbReference>
<dbReference type="GO" id="GO:0000287">
    <property type="term" value="F:magnesium ion binding"/>
    <property type="evidence" value="ECO:0007669"/>
    <property type="project" value="UniProtKB-UniRule"/>
</dbReference>
<dbReference type="eggNOG" id="ENOG502S210">
    <property type="taxonomic scope" value="Eukaryota"/>
</dbReference>
<dbReference type="GO" id="GO:0006253">
    <property type="term" value="P:dCTP catabolic process"/>
    <property type="evidence" value="ECO:0007669"/>
    <property type="project" value="UniProtKB-UniRule"/>
</dbReference>
<dbReference type="PIRSF" id="PIRSF029826">
    <property type="entry name" value="UCP029826_pph"/>
    <property type="match status" value="1"/>
</dbReference>
<proteinExistence type="predicted"/>
<dbReference type="InterPro" id="IPR052555">
    <property type="entry name" value="dCTP_Pyrophosphatase"/>
</dbReference>
<dbReference type="AlphaFoldDB" id="T1IXX7"/>
<protein>
    <recommendedName>
        <fullName evidence="1">dCTP pyrophosphatase 1</fullName>
        <ecNumber evidence="1">3.6.1.12</ecNumber>
    </recommendedName>
</protein>
<dbReference type="GO" id="GO:0047840">
    <property type="term" value="F:dCTP diphosphatase activity"/>
    <property type="evidence" value="ECO:0007669"/>
    <property type="project" value="UniProtKB-UniRule"/>
</dbReference>
<name>T1IXX7_STRMM</name>
<dbReference type="GO" id="GO:0005829">
    <property type="term" value="C:cytosol"/>
    <property type="evidence" value="ECO:0007669"/>
    <property type="project" value="UniProtKB-SubCell"/>
</dbReference>
<dbReference type="GO" id="GO:0042262">
    <property type="term" value="P:DNA protection"/>
    <property type="evidence" value="ECO:0007669"/>
    <property type="project" value="UniProtKB-UniRule"/>
</dbReference>
<comment type="subunit">
    <text evidence="1">Homotetramer.</text>
</comment>
<evidence type="ECO:0000256" key="1">
    <source>
        <dbReference type="PIRNR" id="PIRNR029826"/>
    </source>
</evidence>
<reference evidence="3" key="1">
    <citation type="submission" date="2011-05" db="EMBL/GenBank/DDBJ databases">
        <authorList>
            <person name="Richards S.R."/>
            <person name="Qu J."/>
            <person name="Jiang H."/>
            <person name="Jhangiani S.N."/>
            <person name="Agravi P."/>
            <person name="Goodspeed R."/>
            <person name="Gross S."/>
            <person name="Mandapat C."/>
            <person name="Jackson L."/>
            <person name="Mathew T."/>
            <person name="Pu L."/>
            <person name="Thornton R."/>
            <person name="Saada N."/>
            <person name="Wilczek-Boney K.B."/>
            <person name="Lee S."/>
            <person name="Kovar C."/>
            <person name="Wu Y."/>
            <person name="Scherer S.E."/>
            <person name="Worley K.C."/>
            <person name="Muzny D.M."/>
            <person name="Gibbs R."/>
        </authorList>
    </citation>
    <scope>NUCLEOTIDE SEQUENCE</scope>
    <source>
        <strain evidence="3">Brora</strain>
    </source>
</reference>
<sequence length="146" mass="16839">MGTNPQLNVASNNLSDRDEKFQFSNETSFESLRQKLEQFSEERNWNSYHTPRNLLLALVGEVGELSEIFQWKGEVQVGLPDWSEKDRKHVAEELSDVLLYLLRLADKCKIDLPSAALEKIELNAIKYPAELVKGSSEKYTKYNRSM</sequence>
<reference evidence="2" key="2">
    <citation type="submission" date="2015-02" db="UniProtKB">
        <authorList>
            <consortium name="EnsemblMetazoa"/>
        </authorList>
    </citation>
    <scope>IDENTIFICATION</scope>
</reference>
<comment type="catalytic activity">
    <reaction evidence="1">
        <text>dCTP + H2O = dCMP + diphosphate + H(+)</text>
        <dbReference type="Rhea" id="RHEA:22636"/>
        <dbReference type="ChEBI" id="CHEBI:15377"/>
        <dbReference type="ChEBI" id="CHEBI:15378"/>
        <dbReference type="ChEBI" id="CHEBI:33019"/>
        <dbReference type="ChEBI" id="CHEBI:57566"/>
        <dbReference type="ChEBI" id="CHEBI:61481"/>
        <dbReference type="EC" id="3.6.1.12"/>
    </reaction>
</comment>
<comment type="subcellular location">
    <subcellularLocation>
        <location evidence="1">Cytoplasm</location>
        <location evidence="1">Cytosol</location>
    </subcellularLocation>
</comment>
<dbReference type="InterPro" id="IPR025984">
    <property type="entry name" value="DCTPP"/>
</dbReference>
<keyword evidence="1" id="KW-0378">Hydrolase</keyword>
<accession>T1IXX7</accession>
<evidence type="ECO:0000313" key="3">
    <source>
        <dbReference type="Proteomes" id="UP000014500"/>
    </source>
</evidence>
<dbReference type="EC" id="3.6.1.12" evidence="1"/>
<organism evidence="2 3">
    <name type="scientific">Strigamia maritima</name>
    <name type="common">European centipede</name>
    <name type="synonym">Geophilus maritimus</name>
    <dbReference type="NCBI Taxonomy" id="126957"/>
    <lineage>
        <taxon>Eukaryota</taxon>
        <taxon>Metazoa</taxon>
        <taxon>Ecdysozoa</taxon>
        <taxon>Arthropoda</taxon>
        <taxon>Myriapoda</taxon>
        <taxon>Chilopoda</taxon>
        <taxon>Pleurostigmophora</taxon>
        <taxon>Geophilomorpha</taxon>
        <taxon>Linotaeniidae</taxon>
        <taxon>Strigamia</taxon>
    </lineage>
</organism>
<keyword evidence="1" id="KW-0479">Metal-binding</keyword>
<evidence type="ECO:0000313" key="2">
    <source>
        <dbReference type="EnsemblMetazoa" id="SMAR006074-PA"/>
    </source>
</evidence>
<keyword evidence="1" id="KW-0963">Cytoplasm</keyword>
<dbReference type="OMA" id="FRDERNW"/>
<dbReference type="SUPFAM" id="SSF101386">
    <property type="entry name" value="all-alpha NTP pyrophosphatases"/>
    <property type="match status" value="1"/>
</dbReference>
<dbReference type="CDD" id="cd11537">
    <property type="entry name" value="NTP-PPase_RS21-C6_like"/>
    <property type="match status" value="1"/>
</dbReference>
<dbReference type="EMBL" id="JH431664">
    <property type="status" value="NOT_ANNOTATED_CDS"/>
    <property type="molecule type" value="Genomic_DNA"/>
</dbReference>
<dbReference type="PANTHER" id="PTHR46523:SF1">
    <property type="entry name" value="DCTP PYROPHOSPHATASE 1"/>
    <property type="match status" value="1"/>
</dbReference>
<keyword evidence="3" id="KW-1185">Reference proteome</keyword>
<comment type="function">
    <text evidence="1">Hydrolyzes deoxynucleoside triphosphates (dNTPs) to the corresponding nucleoside monophosphates. Has a strong preference for dCTP and its analogs including 5-iodo-dCTP and 5-methyl-dCTP for which it may even have a higher efficiency. May protect DNA or RNA against the incorporation of these genotoxic nucleotide analogs through their catabolism.</text>
</comment>
<dbReference type="Proteomes" id="UP000014500">
    <property type="component" value="Unassembled WGS sequence"/>
</dbReference>
<dbReference type="Pfam" id="PF12643">
    <property type="entry name" value="MazG-like"/>
    <property type="match status" value="1"/>
</dbReference>
<comment type="cofactor">
    <cofactor evidence="1">
        <name>Mg(2+)</name>
        <dbReference type="ChEBI" id="CHEBI:18420"/>
    </cofactor>
</comment>
<dbReference type="STRING" id="126957.T1IXX7"/>
<dbReference type="PhylomeDB" id="T1IXX7"/>
<dbReference type="HOGENOM" id="CLU_110454_0_1_1"/>
<keyword evidence="1" id="KW-0460">Magnesium</keyword>
<dbReference type="Gene3D" id="1.10.287.1080">
    <property type="entry name" value="MazG-like"/>
    <property type="match status" value="1"/>
</dbReference>
<dbReference type="PANTHER" id="PTHR46523">
    <property type="entry name" value="DCTP PYROPHOSPHATASE 1"/>
    <property type="match status" value="1"/>
</dbReference>